<feature type="transmembrane region" description="Helical" evidence="1">
    <location>
        <begin position="132"/>
        <end position="163"/>
    </location>
</feature>
<reference evidence="2 3" key="1">
    <citation type="submission" date="2024-01" db="EMBL/GenBank/DDBJ databases">
        <title>A draft genome for a cacao thread blight-causing isolate of Paramarasmius palmivorus.</title>
        <authorList>
            <person name="Baruah I.K."/>
            <person name="Bukari Y."/>
            <person name="Amoako-Attah I."/>
            <person name="Meinhardt L.W."/>
            <person name="Bailey B.A."/>
            <person name="Cohen S.P."/>
        </authorList>
    </citation>
    <scope>NUCLEOTIDE SEQUENCE [LARGE SCALE GENOMIC DNA]</scope>
    <source>
        <strain evidence="2 3">GH-12</strain>
    </source>
</reference>
<dbReference type="AlphaFoldDB" id="A0AAW0AWU4"/>
<evidence type="ECO:0000313" key="2">
    <source>
        <dbReference type="EMBL" id="KAK7018020.1"/>
    </source>
</evidence>
<keyword evidence="1" id="KW-0812">Transmembrane</keyword>
<dbReference type="EMBL" id="JAYKXP010000235">
    <property type="protein sequence ID" value="KAK7018020.1"/>
    <property type="molecule type" value="Genomic_DNA"/>
</dbReference>
<evidence type="ECO:0000256" key="1">
    <source>
        <dbReference type="SAM" id="Phobius"/>
    </source>
</evidence>
<keyword evidence="1" id="KW-0472">Membrane</keyword>
<gene>
    <name evidence="2" type="ORF">VNI00_018447</name>
</gene>
<organism evidence="2 3">
    <name type="scientific">Paramarasmius palmivorus</name>
    <dbReference type="NCBI Taxonomy" id="297713"/>
    <lineage>
        <taxon>Eukaryota</taxon>
        <taxon>Fungi</taxon>
        <taxon>Dikarya</taxon>
        <taxon>Basidiomycota</taxon>
        <taxon>Agaricomycotina</taxon>
        <taxon>Agaricomycetes</taxon>
        <taxon>Agaricomycetidae</taxon>
        <taxon>Agaricales</taxon>
        <taxon>Marasmiineae</taxon>
        <taxon>Marasmiaceae</taxon>
        <taxon>Paramarasmius</taxon>
    </lineage>
</organism>
<dbReference type="Proteomes" id="UP001383192">
    <property type="component" value="Unassembled WGS sequence"/>
</dbReference>
<proteinExistence type="predicted"/>
<name>A0AAW0AWU4_9AGAR</name>
<protein>
    <submittedName>
        <fullName evidence="2">Uncharacterized protein</fullName>
    </submittedName>
</protein>
<accession>A0AAW0AWU4</accession>
<comment type="caution">
    <text evidence="2">The sequence shown here is derived from an EMBL/GenBank/DDBJ whole genome shotgun (WGS) entry which is preliminary data.</text>
</comment>
<keyword evidence="3" id="KW-1185">Reference proteome</keyword>
<sequence length="172" mass="18827">MTSITVPAIQTYPSPSETSTPIAKGDPTSICLIGVLQRKLEGSKLPRYLLANVQDPQTLFHFTYWTMTANAAVITRYDTALPSLVRTVLEVSLKFLWCAGVADLILSVLVGPGDRTRRTCANHERREGWWNVLIHPGLSAILFLYGLVVFVVGGVLLLGVLGYREAVSAWGV</sequence>
<evidence type="ECO:0000313" key="3">
    <source>
        <dbReference type="Proteomes" id="UP001383192"/>
    </source>
</evidence>
<keyword evidence="1" id="KW-1133">Transmembrane helix</keyword>